<sequence>MTAAAETLRQALDQLALEHVRLRAAVDAVRAALTELGEDPDQPSRAELDEFRPDVTAAPRPAGGHSASAPPSLPATPSPVESGRQGQATGAATSVATDPRDGWPCPVCGDVFATEHGMRGHRGRVHKTDGPAPVPTVVRPAAPAAPYAPPGRARLVLACSSCDIEFDRDQLSMLRRHVRLSHQRSLTTDDRTPVPSRQDDAT</sequence>
<keyword evidence="1" id="KW-0862">Zinc</keyword>
<feature type="compositionally biased region" description="Basic and acidic residues" evidence="2">
    <location>
        <begin position="42"/>
        <end position="53"/>
    </location>
</feature>
<proteinExistence type="predicted"/>
<protein>
    <submittedName>
        <fullName evidence="4">Zinc finger C2H2-type</fullName>
    </submittedName>
</protein>
<evidence type="ECO:0000313" key="4">
    <source>
        <dbReference type="EMBL" id="CAB4136867.1"/>
    </source>
</evidence>
<keyword evidence="1" id="KW-0479">Metal-binding</keyword>
<reference evidence="4" key="1">
    <citation type="submission" date="2020-04" db="EMBL/GenBank/DDBJ databases">
        <authorList>
            <person name="Chiriac C."/>
            <person name="Salcher M."/>
            <person name="Ghai R."/>
            <person name="Kavagutti S V."/>
        </authorList>
    </citation>
    <scope>NUCLEOTIDE SEQUENCE</scope>
</reference>
<feature type="region of interest" description="Disordered" evidence="2">
    <location>
        <begin position="35"/>
        <end position="100"/>
    </location>
</feature>
<accession>A0A6J5LV08</accession>
<dbReference type="EMBL" id="LR796326">
    <property type="protein sequence ID" value="CAB4136867.1"/>
    <property type="molecule type" value="Genomic_DNA"/>
</dbReference>
<evidence type="ECO:0000256" key="1">
    <source>
        <dbReference type="PROSITE-ProRule" id="PRU00042"/>
    </source>
</evidence>
<dbReference type="GO" id="GO:0008270">
    <property type="term" value="F:zinc ion binding"/>
    <property type="evidence" value="ECO:0007669"/>
    <property type="project" value="UniProtKB-KW"/>
</dbReference>
<dbReference type="Gene3D" id="3.30.160.60">
    <property type="entry name" value="Classic Zinc Finger"/>
    <property type="match status" value="1"/>
</dbReference>
<feature type="compositionally biased region" description="Low complexity" evidence="2">
    <location>
        <begin position="57"/>
        <end position="70"/>
    </location>
</feature>
<gene>
    <name evidence="4" type="ORF">UFOVP314_6</name>
</gene>
<evidence type="ECO:0000256" key="2">
    <source>
        <dbReference type="SAM" id="MobiDB-lite"/>
    </source>
</evidence>
<dbReference type="PROSITE" id="PS50157">
    <property type="entry name" value="ZINC_FINGER_C2H2_2"/>
    <property type="match status" value="1"/>
</dbReference>
<dbReference type="SMART" id="SM00355">
    <property type="entry name" value="ZnF_C2H2"/>
    <property type="match status" value="2"/>
</dbReference>
<feature type="compositionally biased region" description="Basic and acidic residues" evidence="2">
    <location>
        <begin position="187"/>
        <end position="202"/>
    </location>
</feature>
<name>A0A6J5LV08_9CAUD</name>
<organism evidence="4">
    <name type="scientific">uncultured Caudovirales phage</name>
    <dbReference type="NCBI Taxonomy" id="2100421"/>
    <lineage>
        <taxon>Viruses</taxon>
        <taxon>Duplodnaviria</taxon>
        <taxon>Heunggongvirae</taxon>
        <taxon>Uroviricota</taxon>
        <taxon>Caudoviricetes</taxon>
        <taxon>Peduoviridae</taxon>
        <taxon>Maltschvirus</taxon>
        <taxon>Maltschvirus maltsch</taxon>
    </lineage>
</organism>
<feature type="compositionally biased region" description="Polar residues" evidence="2">
    <location>
        <begin position="84"/>
        <end position="96"/>
    </location>
</feature>
<dbReference type="InterPro" id="IPR013087">
    <property type="entry name" value="Znf_C2H2_type"/>
</dbReference>
<dbReference type="PROSITE" id="PS00028">
    <property type="entry name" value="ZINC_FINGER_C2H2_1"/>
    <property type="match status" value="1"/>
</dbReference>
<feature type="domain" description="C2H2-type" evidence="3">
    <location>
        <begin position="103"/>
        <end position="131"/>
    </location>
</feature>
<feature type="region of interest" description="Disordered" evidence="2">
    <location>
        <begin position="181"/>
        <end position="202"/>
    </location>
</feature>
<evidence type="ECO:0000259" key="3">
    <source>
        <dbReference type="PROSITE" id="PS50157"/>
    </source>
</evidence>
<keyword evidence="1" id="KW-0863">Zinc-finger</keyword>